<dbReference type="EMBL" id="CP062796">
    <property type="protein sequence ID" value="QUL98450.1"/>
    <property type="molecule type" value="Genomic_DNA"/>
</dbReference>
<dbReference type="Pfam" id="PF00534">
    <property type="entry name" value="Glycos_transf_1"/>
    <property type="match status" value="1"/>
</dbReference>
<protein>
    <submittedName>
        <fullName evidence="3">Glycosyltransferase family 4 protein</fullName>
    </submittedName>
</protein>
<accession>A0AAT9LBD6</accession>
<sequence>MMMHISMWSDSYYPYVSGVTRSIATSREALKALGHRVSLFCPSYPGTRPEEDIYRLPSFKAPTNPGYYVAIPLRPGLFSTLRAQSPEVIHIHSPFNLGKLGLRFGKRLDVPVVFTYHTMYGMYSHYVPILGRSASRLVELATFKTANQADVLITPSSAIRDYLRENGVKSEVFVIPNGIDVPEFQNGDRGFLRRAFGIPEGVPVVLTCGRLGKEKNLDTLLRSFSIVSQKVDSVLLLVGDGPERESLKALSVTLGISERVIFAGTVSPGRMPDIYAGADLFLFTSLTDTQGLVIVEAKAAGLPAVAVAALGVKDMVEDQVDGFLCRNEPEEIAERVIFLLENPSLLRKMKENAKKAALRFSKEETARKLLECYKSVQ</sequence>
<evidence type="ECO:0000313" key="3">
    <source>
        <dbReference type="EMBL" id="QUL98450.1"/>
    </source>
</evidence>
<dbReference type="CDD" id="cd03817">
    <property type="entry name" value="GT4_UGDG-like"/>
    <property type="match status" value="1"/>
</dbReference>
<evidence type="ECO:0000259" key="2">
    <source>
        <dbReference type="Pfam" id="PF13439"/>
    </source>
</evidence>
<organism evidence="3">
    <name type="scientific">Candidatus Fermentithermobacillus carboniphilus</name>
    <dbReference type="NCBI Taxonomy" id="3085328"/>
    <lineage>
        <taxon>Bacteria</taxon>
        <taxon>Bacillati</taxon>
        <taxon>Bacillota</taxon>
        <taxon>Candidatus Fermentithermobacillia</taxon>
        <taxon>Candidatus Fermentithermobacillales</taxon>
        <taxon>Candidatus Fermentithermobacillaceae</taxon>
        <taxon>Candidatus Fermentithermobacillus</taxon>
    </lineage>
</organism>
<dbReference type="InterPro" id="IPR050194">
    <property type="entry name" value="Glycosyltransferase_grp1"/>
</dbReference>
<gene>
    <name evidence="3" type="ORF">IMF26_10650</name>
</gene>
<feature type="domain" description="Glycosyltransferase subfamily 4-like N-terminal" evidence="2">
    <location>
        <begin position="16"/>
        <end position="181"/>
    </location>
</feature>
<dbReference type="SUPFAM" id="SSF53756">
    <property type="entry name" value="UDP-Glycosyltransferase/glycogen phosphorylase"/>
    <property type="match status" value="1"/>
</dbReference>
<dbReference type="InterPro" id="IPR028098">
    <property type="entry name" value="Glyco_trans_4-like_N"/>
</dbReference>
<dbReference type="GO" id="GO:0016757">
    <property type="term" value="F:glycosyltransferase activity"/>
    <property type="evidence" value="ECO:0007669"/>
    <property type="project" value="InterPro"/>
</dbReference>
<dbReference type="KEGG" id="fcz:IMF26_10650"/>
<dbReference type="AlphaFoldDB" id="A0AAT9LBD6"/>
<reference evidence="3" key="2">
    <citation type="journal article" date="2023" name="Biology">
        <title>Prokaryotic Life Associated with Coal-Fire Gas Vents Revealed by Metagenomics.</title>
        <authorList>
            <person name="Kadnikov V.V."/>
            <person name="Mardanov A.V."/>
            <person name="Beletsky A.V."/>
            <person name="Karnachuk O.V."/>
            <person name="Ravin N.V."/>
        </authorList>
    </citation>
    <scope>NUCLEOTIDE SEQUENCE</scope>
    <source>
        <strain evidence="3">Bu02</strain>
    </source>
</reference>
<dbReference type="Gene3D" id="3.40.50.2000">
    <property type="entry name" value="Glycogen Phosphorylase B"/>
    <property type="match status" value="2"/>
</dbReference>
<feature type="domain" description="Glycosyl transferase family 1" evidence="1">
    <location>
        <begin position="190"/>
        <end position="355"/>
    </location>
</feature>
<name>A0AAT9LBD6_9FIRM</name>
<dbReference type="PANTHER" id="PTHR45947">
    <property type="entry name" value="SULFOQUINOVOSYL TRANSFERASE SQD2"/>
    <property type="match status" value="1"/>
</dbReference>
<evidence type="ECO:0000259" key="1">
    <source>
        <dbReference type="Pfam" id="PF00534"/>
    </source>
</evidence>
<reference evidence="3" key="1">
    <citation type="submission" date="2020-10" db="EMBL/GenBank/DDBJ databases">
        <authorList>
            <person name="Kadnikov V."/>
            <person name="Beletsky A.V."/>
            <person name="Mardanov A.V."/>
            <person name="Karnachuk O.V."/>
            <person name="Ravin N.V."/>
        </authorList>
    </citation>
    <scope>NUCLEOTIDE SEQUENCE</scope>
    <source>
        <strain evidence="3">Bu02</strain>
    </source>
</reference>
<dbReference type="InterPro" id="IPR001296">
    <property type="entry name" value="Glyco_trans_1"/>
</dbReference>
<dbReference type="PANTHER" id="PTHR45947:SF3">
    <property type="entry name" value="SULFOQUINOVOSYL TRANSFERASE SQD2"/>
    <property type="match status" value="1"/>
</dbReference>
<proteinExistence type="predicted"/>
<dbReference type="Pfam" id="PF13439">
    <property type="entry name" value="Glyco_transf_4"/>
    <property type="match status" value="1"/>
</dbReference>